<dbReference type="SMART" id="SM00388">
    <property type="entry name" value="HisKA"/>
    <property type="match status" value="1"/>
</dbReference>
<dbReference type="RefSeq" id="WP_188506317.1">
    <property type="nucleotide sequence ID" value="NZ_BMER01000002.1"/>
</dbReference>
<dbReference type="InterPro" id="IPR050351">
    <property type="entry name" value="BphY/WalK/GraS-like"/>
</dbReference>
<dbReference type="GO" id="GO:0030295">
    <property type="term" value="F:protein kinase activator activity"/>
    <property type="evidence" value="ECO:0007669"/>
    <property type="project" value="TreeGrafter"/>
</dbReference>
<dbReference type="InterPro" id="IPR036097">
    <property type="entry name" value="HisK_dim/P_sf"/>
</dbReference>
<dbReference type="InterPro" id="IPR004358">
    <property type="entry name" value="Sig_transdc_His_kin-like_C"/>
</dbReference>
<dbReference type="PANTHER" id="PTHR42878:SF7">
    <property type="entry name" value="SENSOR HISTIDINE KINASE GLRK"/>
    <property type="match status" value="1"/>
</dbReference>
<dbReference type="Pfam" id="PF02518">
    <property type="entry name" value="HATPase_c"/>
    <property type="match status" value="1"/>
</dbReference>
<keyword evidence="9" id="KW-1133">Transmembrane helix</keyword>
<keyword evidence="3" id="KW-0597">Phosphoprotein</keyword>
<evidence type="ECO:0000256" key="7">
    <source>
        <dbReference type="ARBA" id="ARBA00022840"/>
    </source>
</evidence>
<keyword evidence="10" id="KW-0732">Signal</keyword>
<dbReference type="AlphaFoldDB" id="A0A917MBC3"/>
<evidence type="ECO:0000256" key="9">
    <source>
        <dbReference type="SAM" id="Phobius"/>
    </source>
</evidence>
<gene>
    <name evidence="12" type="ORF">GCM10007415_24260</name>
</gene>
<dbReference type="Gene3D" id="1.25.40.10">
    <property type="entry name" value="Tetratricopeptide repeat domain"/>
    <property type="match status" value="1"/>
</dbReference>
<dbReference type="CDD" id="cd00082">
    <property type="entry name" value="HisKA"/>
    <property type="match status" value="1"/>
</dbReference>
<feature type="domain" description="Histidine kinase" evidence="11">
    <location>
        <begin position="411"/>
        <end position="623"/>
    </location>
</feature>
<evidence type="ECO:0000256" key="4">
    <source>
        <dbReference type="ARBA" id="ARBA00022679"/>
    </source>
</evidence>
<dbReference type="InterPro" id="IPR003594">
    <property type="entry name" value="HATPase_dom"/>
</dbReference>
<dbReference type="PRINTS" id="PR00344">
    <property type="entry name" value="BCTRLSENSOR"/>
</dbReference>
<comment type="caution">
    <text evidence="12">The sequence shown here is derived from an EMBL/GenBank/DDBJ whole genome shotgun (WGS) entry which is preliminary data.</text>
</comment>
<dbReference type="SUPFAM" id="SSF47384">
    <property type="entry name" value="Homodimeric domain of signal transducing histidine kinase"/>
    <property type="match status" value="1"/>
</dbReference>
<dbReference type="InterPro" id="IPR036890">
    <property type="entry name" value="HATPase_C_sf"/>
</dbReference>
<comment type="catalytic activity">
    <reaction evidence="1">
        <text>ATP + protein L-histidine = ADP + protein N-phospho-L-histidine.</text>
        <dbReference type="EC" id="2.7.13.3"/>
    </reaction>
</comment>
<feature type="signal peptide" evidence="10">
    <location>
        <begin position="1"/>
        <end position="25"/>
    </location>
</feature>
<keyword evidence="5" id="KW-0547">Nucleotide-binding</keyword>
<evidence type="ECO:0000256" key="5">
    <source>
        <dbReference type="ARBA" id="ARBA00022741"/>
    </source>
</evidence>
<keyword evidence="9" id="KW-0812">Transmembrane</keyword>
<dbReference type="PROSITE" id="PS50109">
    <property type="entry name" value="HIS_KIN"/>
    <property type="match status" value="1"/>
</dbReference>
<keyword evidence="8" id="KW-0902">Two-component regulatory system</keyword>
<dbReference type="Gene3D" id="3.30.565.10">
    <property type="entry name" value="Histidine kinase-like ATPase, C-terminal domain"/>
    <property type="match status" value="1"/>
</dbReference>
<evidence type="ECO:0000256" key="10">
    <source>
        <dbReference type="SAM" id="SignalP"/>
    </source>
</evidence>
<keyword evidence="7" id="KW-0067">ATP-binding</keyword>
<dbReference type="SUPFAM" id="SSF48452">
    <property type="entry name" value="TPR-like"/>
    <property type="match status" value="2"/>
</dbReference>
<keyword evidence="13" id="KW-1185">Reference proteome</keyword>
<evidence type="ECO:0000313" key="12">
    <source>
        <dbReference type="EMBL" id="GGG89251.1"/>
    </source>
</evidence>
<name>A0A917MBC3_9SPHI</name>
<dbReference type="FunFam" id="3.30.565.10:FF:000006">
    <property type="entry name" value="Sensor histidine kinase WalK"/>
    <property type="match status" value="1"/>
</dbReference>
<dbReference type="SUPFAM" id="SSF55874">
    <property type="entry name" value="ATPase domain of HSP90 chaperone/DNA topoisomerase II/histidine kinase"/>
    <property type="match status" value="1"/>
</dbReference>
<dbReference type="GO" id="GO:0007234">
    <property type="term" value="P:osmosensory signaling via phosphorelay pathway"/>
    <property type="evidence" value="ECO:0007669"/>
    <property type="project" value="TreeGrafter"/>
</dbReference>
<dbReference type="EC" id="2.7.13.3" evidence="2"/>
<evidence type="ECO:0000256" key="1">
    <source>
        <dbReference type="ARBA" id="ARBA00000085"/>
    </source>
</evidence>
<evidence type="ECO:0000256" key="6">
    <source>
        <dbReference type="ARBA" id="ARBA00022777"/>
    </source>
</evidence>
<keyword evidence="6" id="KW-0418">Kinase</keyword>
<dbReference type="InterPro" id="IPR003661">
    <property type="entry name" value="HisK_dim/P_dom"/>
</dbReference>
<dbReference type="CDD" id="cd00075">
    <property type="entry name" value="HATPase"/>
    <property type="match status" value="1"/>
</dbReference>
<dbReference type="GO" id="GO:0000155">
    <property type="term" value="F:phosphorelay sensor kinase activity"/>
    <property type="evidence" value="ECO:0007669"/>
    <property type="project" value="InterPro"/>
</dbReference>
<dbReference type="InterPro" id="IPR011990">
    <property type="entry name" value="TPR-like_helical_dom_sf"/>
</dbReference>
<dbReference type="EMBL" id="BMER01000002">
    <property type="protein sequence ID" value="GGG89251.1"/>
    <property type="molecule type" value="Genomic_DNA"/>
</dbReference>
<keyword evidence="4" id="KW-0808">Transferase</keyword>
<dbReference type="Pfam" id="PF00512">
    <property type="entry name" value="HisKA"/>
    <property type="match status" value="1"/>
</dbReference>
<evidence type="ECO:0000256" key="8">
    <source>
        <dbReference type="ARBA" id="ARBA00023012"/>
    </source>
</evidence>
<feature type="chain" id="PRO_5037918590" description="histidine kinase" evidence="10">
    <location>
        <begin position="26"/>
        <end position="623"/>
    </location>
</feature>
<feature type="transmembrane region" description="Helical" evidence="9">
    <location>
        <begin position="351"/>
        <end position="370"/>
    </location>
</feature>
<keyword evidence="9" id="KW-0472">Membrane</keyword>
<evidence type="ECO:0000256" key="3">
    <source>
        <dbReference type="ARBA" id="ARBA00022553"/>
    </source>
</evidence>
<sequence>MNGTKKYPTLSLLVMCLLGMPIVRAQLGEAATIQRSLGSISDSIAYVDALNRLAMLSYEMSADTTFHYAVRARQIADRLQYDKGKADAINNLGVVYDIKGNQQLALKYYNDAHMAYGRLNDTMNRVQTAMNIAGVYKQLGKDERSVEQFDAALSLGHKLRHDSILSLVIYNYLLLFPDRFTPDETLRYIQEAKMIASRYDDVRTLIAIDHLVAGELLKQGERQAGIALWDSTINSAVQKQLYYVSMDMLIGIGDYMVPDDVQQAIAYYRRGLEIADEHSYLFYSRVMARRLFDLYTARNEQAEAAAYGRMLVELFDEQEHLDNTASIDYLDYAIKEQQVERLAEKSRYQTFFLVLAVFGCLLAVGIIIIIRRSLRTTRRLNAQIVEQNQQMRKTLDALEQSQTENTRMMQIVAHDLRNPIGAIGSAASLMLEAVNRPPVEQKMLELIRKSARDSLDLVSDLLQVHKQADDLPKDVVDLDRILHNCVDLMENKATAKSQRIELRSQPSVVFANREKLWRVVSNLIANAIKFSPIGERISVVLEVASHHVVISVKDRGIGIPESLGTKIFDMFTEARRPGTDGEQPFGLGLAISKHIVEAHNGRIWFESHPERTPGTTFFVELPV</sequence>
<evidence type="ECO:0000256" key="2">
    <source>
        <dbReference type="ARBA" id="ARBA00012438"/>
    </source>
</evidence>
<proteinExistence type="predicted"/>
<dbReference type="SMART" id="SM00387">
    <property type="entry name" value="HATPase_c"/>
    <property type="match status" value="1"/>
</dbReference>
<reference evidence="12" key="1">
    <citation type="journal article" date="2014" name="Int. J. Syst. Evol. Microbiol.">
        <title>Complete genome sequence of Corynebacterium casei LMG S-19264T (=DSM 44701T), isolated from a smear-ripened cheese.</title>
        <authorList>
            <consortium name="US DOE Joint Genome Institute (JGI-PGF)"/>
            <person name="Walter F."/>
            <person name="Albersmeier A."/>
            <person name="Kalinowski J."/>
            <person name="Ruckert C."/>
        </authorList>
    </citation>
    <scope>NUCLEOTIDE SEQUENCE</scope>
    <source>
        <strain evidence="12">CGMCC 1.12195</strain>
    </source>
</reference>
<accession>A0A917MBC3</accession>
<dbReference type="GO" id="GO:0005524">
    <property type="term" value="F:ATP binding"/>
    <property type="evidence" value="ECO:0007669"/>
    <property type="project" value="UniProtKB-KW"/>
</dbReference>
<dbReference type="PANTHER" id="PTHR42878">
    <property type="entry name" value="TWO-COMPONENT HISTIDINE KINASE"/>
    <property type="match status" value="1"/>
</dbReference>
<dbReference type="Gene3D" id="1.10.287.130">
    <property type="match status" value="1"/>
</dbReference>
<dbReference type="Proteomes" id="UP000660862">
    <property type="component" value="Unassembled WGS sequence"/>
</dbReference>
<protein>
    <recommendedName>
        <fullName evidence="2">histidine kinase</fullName>
        <ecNumber evidence="2">2.7.13.3</ecNumber>
    </recommendedName>
</protein>
<dbReference type="InterPro" id="IPR005467">
    <property type="entry name" value="His_kinase_dom"/>
</dbReference>
<reference evidence="12" key="2">
    <citation type="submission" date="2020-09" db="EMBL/GenBank/DDBJ databases">
        <authorList>
            <person name="Sun Q."/>
            <person name="Zhou Y."/>
        </authorList>
    </citation>
    <scope>NUCLEOTIDE SEQUENCE</scope>
    <source>
        <strain evidence="12">CGMCC 1.12195</strain>
    </source>
</reference>
<organism evidence="12 13">
    <name type="scientific">Parapedobacter pyrenivorans</name>
    <dbReference type="NCBI Taxonomy" id="1305674"/>
    <lineage>
        <taxon>Bacteria</taxon>
        <taxon>Pseudomonadati</taxon>
        <taxon>Bacteroidota</taxon>
        <taxon>Sphingobacteriia</taxon>
        <taxon>Sphingobacteriales</taxon>
        <taxon>Sphingobacteriaceae</taxon>
        <taxon>Parapedobacter</taxon>
    </lineage>
</organism>
<evidence type="ECO:0000313" key="13">
    <source>
        <dbReference type="Proteomes" id="UP000660862"/>
    </source>
</evidence>
<dbReference type="GO" id="GO:0000156">
    <property type="term" value="F:phosphorelay response regulator activity"/>
    <property type="evidence" value="ECO:0007669"/>
    <property type="project" value="TreeGrafter"/>
</dbReference>
<evidence type="ECO:0000259" key="11">
    <source>
        <dbReference type="PROSITE" id="PS50109"/>
    </source>
</evidence>